<organism evidence="1 2">
    <name type="scientific">Candidatus Gottesmanbacteria bacterium GW2011_GWC2_39_8</name>
    <dbReference type="NCBI Taxonomy" id="1618450"/>
    <lineage>
        <taxon>Bacteria</taxon>
        <taxon>Candidatus Gottesmaniibacteriota</taxon>
    </lineage>
</organism>
<proteinExistence type="predicted"/>
<keyword evidence="1" id="KW-0830">Ubiquinone</keyword>
<comment type="caution">
    <text evidence="1">The sequence shown here is derived from an EMBL/GenBank/DDBJ whole genome shotgun (WGS) entry which is preliminary data.</text>
</comment>
<reference evidence="1 2" key="1">
    <citation type="journal article" date="2015" name="Nature">
        <title>rRNA introns, odd ribosomes, and small enigmatic genomes across a large radiation of phyla.</title>
        <authorList>
            <person name="Brown C.T."/>
            <person name="Hug L.A."/>
            <person name="Thomas B.C."/>
            <person name="Sharon I."/>
            <person name="Castelle C.J."/>
            <person name="Singh A."/>
            <person name="Wilkins M.J."/>
            <person name="Williams K.H."/>
            <person name="Banfield J.F."/>
        </authorList>
    </citation>
    <scope>NUCLEOTIDE SEQUENCE [LARGE SCALE GENOMIC DNA]</scope>
</reference>
<dbReference type="GO" id="GO:0008168">
    <property type="term" value="F:methyltransferase activity"/>
    <property type="evidence" value="ECO:0007669"/>
    <property type="project" value="UniProtKB-KW"/>
</dbReference>
<evidence type="ECO:0000313" key="1">
    <source>
        <dbReference type="EMBL" id="KKR32884.1"/>
    </source>
</evidence>
<protein>
    <submittedName>
        <fullName evidence="1">Methylase involved in ubiquinone/menaquinone biosynthesis</fullName>
    </submittedName>
</protein>
<keyword evidence="1" id="KW-0808">Transferase</keyword>
<dbReference type="GO" id="GO:0032259">
    <property type="term" value="P:methylation"/>
    <property type="evidence" value="ECO:0007669"/>
    <property type="project" value="UniProtKB-KW"/>
</dbReference>
<name>A0A0G0PXN9_9BACT</name>
<dbReference type="AlphaFoldDB" id="A0A0G0PXN9"/>
<dbReference type="Proteomes" id="UP000034539">
    <property type="component" value="Unassembled WGS sequence"/>
</dbReference>
<dbReference type="SUPFAM" id="SSF53335">
    <property type="entry name" value="S-adenosyl-L-methionine-dependent methyltransferases"/>
    <property type="match status" value="1"/>
</dbReference>
<sequence>MTDIDKLYKARFSKYERVRKNELWKVLCEDFLQQYIGKDDVVVDLGAGSCEFCNNINAKEKIALDINPDIETKANKYVKTIISPISSIDSSLRKVHPTVFFASNLLEHLGSKEEVFDLLKKIFNLLRESGKLLIMQPDIKRVGGEYWDFFDHKTPITEKSLIEVLTAVGFKIKTLKSPFLPYSTKSRLPMSPFLLKIYLKSRVLQLLFGKQFFVEAIKK</sequence>
<dbReference type="EMBL" id="LBXN01000029">
    <property type="protein sequence ID" value="KKR32884.1"/>
    <property type="molecule type" value="Genomic_DNA"/>
</dbReference>
<dbReference type="Gene3D" id="3.40.50.150">
    <property type="entry name" value="Vaccinia Virus protein VP39"/>
    <property type="match status" value="1"/>
</dbReference>
<dbReference type="InterPro" id="IPR029063">
    <property type="entry name" value="SAM-dependent_MTases_sf"/>
</dbReference>
<dbReference type="Pfam" id="PF13489">
    <property type="entry name" value="Methyltransf_23"/>
    <property type="match status" value="1"/>
</dbReference>
<accession>A0A0G0PXN9</accession>
<evidence type="ECO:0000313" key="2">
    <source>
        <dbReference type="Proteomes" id="UP000034539"/>
    </source>
</evidence>
<keyword evidence="1" id="KW-0489">Methyltransferase</keyword>
<gene>
    <name evidence="1" type="ORF">UT63_C0029G0009</name>
</gene>